<organism evidence="2 3">
    <name type="scientific">Allacma fusca</name>
    <dbReference type="NCBI Taxonomy" id="39272"/>
    <lineage>
        <taxon>Eukaryota</taxon>
        <taxon>Metazoa</taxon>
        <taxon>Ecdysozoa</taxon>
        <taxon>Arthropoda</taxon>
        <taxon>Hexapoda</taxon>
        <taxon>Collembola</taxon>
        <taxon>Symphypleona</taxon>
        <taxon>Sminthuridae</taxon>
        <taxon>Allacma</taxon>
    </lineage>
</organism>
<evidence type="ECO:0000256" key="1">
    <source>
        <dbReference type="SAM" id="SignalP"/>
    </source>
</evidence>
<feature type="chain" id="PRO_5035288442" evidence="1">
    <location>
        <begin position="20"/>
        <end position="347"/>
    </location>
</feature>
<dbReference type="AlphaFoldDB" id="A0A8J2PL90"/>
<accession>A0A8J2PL90</accession>
<name>A0A8J2PL90_9HEXA</name>
<protein>
    <submittedName>
        <fullName evidence="2">Uncharacterized protein</fullName>
    </submittedName>
</protein>
<feature type="signal peptide" evidence="1">
    <location>
        <begin position="1"/>
        <end position="19"/>
    </location>
</feature>
<proteinExistence type="predicted"/>
<keyword evidence="3" id="KW-1185">Reference proteome</keyword>
<dbReference type="Proteomes" id="UP000708208">
    <property type="component" value="Unassembled WGS sequence"/>
</dbReference>
<reference evidence="2" key="1">
    <citation type="submission" date="2021-06" db="EMBL/GenBank/DDBJ databases">
        <authorList>
            <person name="Hodson N. C."/>
            <person name="Mongue J. A."/>
            <person name="Jaron S. K."/>
        </authorList>
    </citation>
    <scope>NUCLEOTIDE SEQUENCE</scope>
</reference>
<keyword evidence="1" id="KW-0732">Signal</keyword>
<dbReference type="OrthoDB" id="6042561at2759"/>
<evidence type="ECO:0000313" key="3">
    <source>
        <dbReference type="Proteomes" id="UP000708208"/>
    </source>
</evidence>
<comment type="caution">
    <text evidence="2">The sequence shown here is derived from an EMBL/GenBank/DDBJ whole genome shotgun (WGS) entry which is preliminary data.</text>
</comment>
<evidence type="ECO:0000313" key="2">
    <source>
        <dbReference type="EMBL" id="CAG7835003.1"/>
    </source>
</evidence>
<dbReference type="EMBL" id="CAJVCH010570469">
    <property type="protein sequence ID" value="CAG7835003.1"/>
    <property type="molecule type" value="Genomic_DNA"/>
</dbReference>
<sequence length="347" mass="38359">MRAIRFVSVFVSLFLPTFAGVPNISSRGYVAPGVPQNNTGNSQNAESFKYLAVTLPDPARLHEKSYWFNAIPLIQTTAVAEGWTLLPGSDCTNGGKYFGVRYLPKSAPSIAALYDSKGVIAGFQILYKVDALTKGSSEADCDTLNKFQNNYTFSDQRMINKETIGGTQYFVLTAYFVNPKQICSSNRSPSRVKTDGFGNQLSFQNGPTPSTLILAPATRKLAAAQSWTNNQCLPLNGYHNFFKSNEWDSKNCTENRPDWLFYNKDQRLSGFGFSLPGCDGSPRFQHPPGEIVQYVSGSKCAKTVSDTIKFSNMNVYFVPPISTLHDCPELESKIPENIDQILKELVG</sequence>
<gene>
    <name evidence="2" type="ORF">AFUS01_LOCUS44435</name>
</gene>